<dbReference type="Proteomes" id="UP000297299">
    <property type="component" value="Unassembled WGS sequence"/>
</dbReference>
<keyword evidence="2" id="KW-1185">Reference proteome</keyword>
<reference evidence="1 2" key="1">
    <citation type="submission" date="2017-11" db="EMBL/GenBank/DDBJ databases">
        <title>Comparative genomics of Botrytis spp.</title>
        <authorList>
            <person name="Valero-Jimenez C.A."/>
            <person name="Tapia P."/>
            <person name="Veloso J."/>
            <person name="Silva-Moreno E."/>
            <person name="Staats M."/>
            <person name="Valdes J.H."/>
            <person name="Van Kan J.A.L."/>
        </authorList>
    </citation>
    <scope>NUCLEOTIDE SEQUENCE [LARGE SCALE GENOMIC DNA]</scope>
    <source>
        <strain evidence="1 2">MUCL2830</strain>
    </source>
</reference>
<evidence type="ECO:0000313" key="2">
    <source>
        <dbReference type="Proteomes" id="UP000297299"/>
    </source>
</evidence>
<dbReference type="EMBL" id="PHWZ01000568">
    <property type="protein sequence ID" value="TEY35967.1"/>
    <property type="molecule type" value="Genomic_DNA"/>
</dbReference>
<protein>
    <submittedName>
        <fullName evidence="1">Uncharacterized protein</fullName>
    </submittedName>
</protein>
<accession>A0A4Y8CJL9</accession>
<gene>
    <name evidence="1" type="ORF">BOTCAL_0570g00060</name>
</gene>
<dbReference type="AlphaFoldDB" id="A0A4Y8CJL9"/>
<evidence type="ECO:0000313" key="1">
    <source>
        <dbReference type="EMBL" id="TEY35967.1"/>
    </source>
</evidence>
<organism evidence="1 2">
    <name type="scientific">Botryotinia calthae</name>
    <dbReference type="NCBI Taxonomy" id="38488"/>
    <lineage>
        <taxon>Eukaryota</taxon>
        <taxon>Fungi</taxon>
        <taxon>Dikarya</taxon>
        <taxon>Ascomycota</taxon>
        <taxon>Pezizomycotina</taxon>
        <taxon>Leotiomycetes</taxon>
        <taxon>Helotiales</taxon>
        <taxon>Sclerotiniaceae</taxon>
        <taxon>Botryotinia</taxon>
    </lineage>
</organism>
<name>A0A4Y8CJL9_9HELO</name>
<sequence length="87" mass="9611">MSFLSSGLDNALTGHQPVRIVQYDEIFSIQDHLLYTGHGPARLLNFVEIKEAALSLVLKYASCPRPPFMGITVAFHHINALAFSISI</sequence>
<proteinExistence type="predicted"/>
<comment type="caution">
    <text evidence="1">The sequence shown here is derived from an EMBL/GenBank/DDBJ whole genome shotgun (WGS) entry which is preliminary data.</text>
</comment>